<name>A0A915K1X1_ROMCU</name>
<proteinExistence type="predicted"/>
<evidence type="ECO:0000313" key="2">
    <source>
        <dbReference type="Proteomes" id="UP000887565"/>
    </source>
</evidence>
<feature type="region of interest" description="Disordered" evidence="1">
    <location>
        <begin position="66"/>
        <end position="92"/>
    </location>
</feature>
<evidence type="ECO:0000313" key="3">
    <source>
        <dbReference type="WBParaSite" id="nRc.2.0.1.t32803-RA"/>
    </source>
</evidence>
<accession>A0A915K1X1</accession>
<feature type="compositionally biased region" description="Polar residues" evidence="1">
    <location>
        <begin position="66"/>
        <end position="76"/>
    </location>
</feature>
<dbReference type="AlphaFoldDB" id="A0A915K1X1"/>
<dbReference type="Proteomes" id="UP000887565">
    <property type="component" value="Unplaced"/>
</dbReference>
<protein>
    <submittedName>
        <fullName evidence="3">Uncharacterized protein</fullName>
    </submittedName>
</protein>
<keyword evidence="2" id="KW-1185">Reference proteome</keyword>
<evidence type="ECO:0000256" key="1">
    <source>
        <dbReference type="SAM" id="MobiDB-lite"/>
    </source>
</evidence>
<reference evidence="3" key="1">
    <citation type="submission" date="2022-11" db="UniProtKB">
        <authorList>
            <consortium name="WormBaseParasite"/>
        </authorList>
    </citation>
    <scope>IDENTIFICATION</scope>
</reference>
<dbReference type="WBParaSite" id="nRc.2.0.1.t32803-RA">
    <property type="protein sequence ID" value="nRc.2.0.1.t32803-RA"/>
    <property type="gene ID" value="nRc.2.0.1.g32803"/>
</dbReference>
<organism evidence="2 3">
    <name type="scientific">Romanomermis culicivorax</name>
    <name type="common">Nematode worm</name>
    <dbReference type="NCBI Taxonomy" id="13658"/>
    <lineage>
        <taxon>Eukaryota</taxon>
        <taxon>Metazoa</taxon>
        <taxon>Ecdysozoa</taxon>
        <taxon>Nematoda</taxon>
        <taxon>Enoplea</taxon>
        <taxon>Dorylaimia</taxon>
        <taxon>Mermithida</taxon>
        <taxon>Mermithoidea</taxon>
        <taxon>Mermithidae</taxon>
        <taxon>Romanomermis</taxon>
    </lineage>
</organism>
<sequence>MMTVPFHVENQTQDFLKKIKSVETGISSQINSLSQVGIGAPHEIRDRQATVDRVAYLCGVVSLAPSTQNPGSSTFLPSILKNEQRQQEPMQF</sequence>